<evidence type="ECO:0000256" key="5">
    <source>
        <dbReference type="RuleBase" id="RU003345"/>
    </source>
</evidence>
<dbReference type="CDD" id="cd07091">
    <property type="entry name" value="ALDH_F1-2_Ald2-like"/>
    <property type="match status" value="1"/>
</dbReference>
<dbReference type="GO" id="GO:0016620">
    <property type="term" value="F:oxidoreductase activity, acting on the aldehyde or oxo group of donors, NAD or NADP as acceptor"/>
    <property type="evidence" value="ECO:0007669"/>
    <property type="project" value="InterPro"/>
</dbReference>
<sequence>MADVKAKTVELKPKVLSFLKGELGLYIDGESVPSKNRQTFEVLNPATEEKIADVYQAEKEDIDLAVAAARRAFDEGEWTRMDAASRSRLIYKFADLLEENREELAQLETLDNGKPYAVALADDVDGTVQHFRYYAGWATKIEGKTVQVSPDYLNYIVHEPVGVVGQIIPWNFPLAMAAWKLGSALAVGCTVVIKPATETPLSLLYAAQLFKEAGFPDGVVNVVPGFGRVAGEAIIRHKDVDKVAFTGSTAVGKSVMKEAADQIKGVTLELGGKSPAIILEDADLNEAIDGAFAGTMYNHGQNCSACTRVYVHRSLYGEVLQGLIERANTLKVGKGLDEETEMGPLVSRKQMDTVLFYIEKGKEEGARLVAGGERGYDKGYFVRPTIFADVTDDMTIAREEIFGPVMAVSPFDTVEEVIRRANDSRYGLAASIWTTNVKKAHYIARKLQSGTVWINDFGLEWETMPFGGYKQSGIGREMGGEYGLANYTEIKSVFVNMKQHP</sequence>
<dbReference type="FunFam" id="3.40.605.10:FF:000011">
    <property type="entry name" value="ALD5p Mitochondrial aldehyde dehydrogenase"/>
    <property type="match status" value="1"/>
</dbReference>
<dbReference type="InterPro" id="IPR016162">
    <property type="entry name" value="Ald_DH_N"/>
</dbReference>
<dbReference type="Gene3D" id="3.40.605.10">
    <property type="entry name" value="Aldehyde Dehydrogenase, Chain A, domain 1"/>
    <property type="match status" value="1"/>
</dbReference>
<dbReference type="OrthoDB" id="9762913at2"/>
<evidence type="ECO:0000256" key="3">
    <source>
        <dbReference type="ARBA" id="ARBA00023027"/>
    </source>
</evidence>
<comment type="caution">
    <text evidence="7">The sequence shown here is derived from an EMBL/GenBank/DDBJ whole genome shotgun (WGS) entry which is preliminary data.</text>
</comment>
<dbReference type="InterPro" id="IPR029510">
    <property type="entry name" value="Ald_DH_CS_GLU"/>
</dbReference>
<keyword evidence="3" id="KW-0520">NAD</keyword>
<keyword evidence="2 5" id="KW-0560">Oxidoreductase</keyword>
<evidence type="ECO:0000313" key="8">
    <source>
        <dbReference type="Proteomes" id="UP000287296"/>
    </source>
</evidence>
<evidence type="ECO:0000259" key="6">
    <source>
        <dbReference type="Pfam" id="PF00171"/>
    </source>
</evidence>
<dbReference type="Pfam" id="PF00171">
    <property type="entry name" value="Aldedh"/>
    <property type="match status" value="1"/>
</dbReference>
<feature type="domain" description="Aldehyde dehydrogenase" evidence="6">
    <location>
        <begin position="34"/>
        <end position="493"/>
    </location>
</feature>
<proteinExistence type="inferred from homology"/>
<dbReference type="InterPro" id="IPR016163">
    <property type="entry name" value="Ald_DH_C"/>
</dbReference>
<reference evidence="7 8" key="1">
    <citation type="submission" date="2018-12" db="EMBL/GenBank/DDBJ databases">
        <authorList>
            <person name="Sun L."/>
            <person name="Chen Z."/>
        </authorList>
    </citation>
    <scope>NUCLEOTIDE SEQUENCE [LARGE SCALE GENOMIC DNA]</scope>
    <source>
        <strain evidence="7 8">LMG 29736</strain>
    </source>
</reference>
<organism evidence="7 8">
    <name type="scientific">Siminovitchia terrae</name>
    <name type="common">Bacillus terrae</name>
    <dbReference type="NCBI Taxonomy" id="1914933"/>
    <lineage>
        <taxon>Bacteria</taxon>
        <taxon>Bacillati</taxon>
        <taxon>Bacillota</taxon>
        <taxon>Bacilli</taxon>
        <taxon>Bacillales</taxon>
        <taxon>Bacillaceae</taxon>
        <taxon>Siminovitchia</taxon>
    </lineage>
</organism>
<comment type="similarity">
    <text evidence="1 5">Belongs to the aldehyde dehydrogenase family.</text>
</comment>
<dbReference type="AlphaFoldDB" id="A0A429XCH6"/>
<gene>
    <name evidence="7" type="ORF">D5F11_003120</name>
</gene>
<accession>A0A429XCH6</accession>
<dbReference type="InterPro" id="IPR016161">
    <property type="entry name" value="Ald_DH/histidinol_DH"/>
</dbReference>
<feature type="active site" evidence="4">
    <location>
        <position position="269"/>
    </location>
</feature>
<dbReference type="PROSITE" id="PS00687">
    <property type="entry name" value="ALDEHYDE_DEHYDR_GLU"/>
    <property type="match status" value="1"/>
</dbReference>
<evidence type="ECO:0000313" key="7">
    <source>
        <dbReference type="EMBL" id="RST61059.1"/>
    </source>
</evidence>
<dbReference type="InterPro" id="IPR015590">
    <property type="entry name" value="Aldehyde_DH_dom"/>
</dbReference>
<evidence type="ECO:0000256" key="1">
    <source>
        <dbReference type="ARBA" id="ARBA00009986"/>
    </source>
</evidence>
<protein>
    <submittedName>
        <fullName evidence="7">Aldehyde dehydrogenase family protein</fullName>
    </submittedName>
</protein>
<dbReference type="Gene3D" id="3.40.309.10">
    <property type="entry name" value="Aldehyde Dehydrogenase, Chain A, domain 2"/>
    <property type="match status" value="1"/>
</dbReference>
<evidence type="ECO:0000256" key="2">
    <source>
        <dbReference type="ARBA" id="ARBA00023002"/>
    </source>
</evidence>
<evidence type="ECO:0000256" key="4">
    <source>
        <dbReference type="PROSITE-ProRule" id="PRU10007"/>
    </source>
</evidence>
<dbReference type="GO" id="GO:0019752">
    <property type="term" value="P:carboxylic acid metabolic process"/>
    <property type="evidence" value="ECO:0007669"/>
    <property type="project" value="UniProtKB-ARBA"/>
</dbReference>
<dbReference type="PANTHER" id="PTHR11699">
    <property type="entry name" value="ALDEHYDE DEHYDROGENASE-RELATED"/>
    <property type="match status" value="1"/>
</dbReference>
<dbReference type="Proteomes" id="UP000287296">
    <property type="component" value="Unassembled WGS sequence"/>
</dbReference>
<name>A0A429XCH6_SIMTE</name>
<dbReference type="SUPFAM" id="SSF53720">
    <property type="entry name" value="ALDH-like"/>
    <property type="match status" value="1"/>
</dbReference>
<dbReference type="RefSeq" id="WP_120114757.1">
    <property type="nucleotide sequence ID" value="NZ_QYTW02000002.1"/>
</dbReference>
<dbReference type="EMBL" id="QYTW02000002">
    <property type="protein sequence ID" value="RST61059.1"/>
    <property type="molecule type" value="Genomic_DNA"/>
</dbReference>
<dbReference type="FunFam" id="3.40.309.10:FF:000001">
    <property type="entry name" value="Mitochondrial aldehyde dehydrogenase 2"/>
    <property type="match status" value="1"/>
</dbReference>